<organism evidence="2 3">
    <name type="scientific">Neptunicella marina</name>
    <dbReference type="NCBI Taxonomy" id="2125989"/>
    <lineage>
        <taxon>Bacteria</taxon>
        <taxon>Pseudomonadati</taxon>
        <taxon>Pseudomonadota</taxon>
        <taxon>Gammaproteobacteria</taxon>
        <taxon>Alteromonadales</taxon>
        <taxon>Alteromonadaceae</taxon>
        <taxon>Neptunicella</taxon>
    </lineage>
</organism>
<keyword evidence="3" id="KW-1185">Reference proteome</keyword>
<gene>
    <name evidence="2" type="ORF">H8B19_16410</name>
</gene>
<sequence>MKTLKFFYDNPITWVVFLALLQVSVAFYVQPSAEKLLNEQALYEKVLSDTQGNTELVELFKSQQSLIDSKNEMIVASLDFQKAVGGISALILVVYLFVLFRRSRK</sequence>
<keyword evidence="1" id="KW-1133">Transmembrane helix</keyword>
<feature type="transmembrane region" description="Helical" evidence="1">
    <location>
        <begin position="12"/>
        <end position="29"/>
    </location>
</feature>
<reference evidence="2" key="1">
    <citation type="journal article" date="2018" name="Int. J. Syst. Evol. Microbiol.">
        <title>Neptunicella marina gen. nov., sp. nov., isolated from surface seawater.</title>
        <authorList>
            <person name="Liu X."/>
            <person name="Lai Q."/>
            <person name="Du Y."/>
            <person name="Zhang X."/>
            <person name="Liu Z."/>
            <person name="Sun F."/>
            <person name="Shao Z."/>
        </authorList>
    </citation>
    <scope>NUCLEOTIDE SEQUENCE</scope>
    <source>
        <strain evidence="2">S27-2</strain>
    </source>
</reference>
<accession>A0A8J6IXZ7</accession>
<protein>
    <submittedName>
        <fullName evidence="2">Uncharacterized protein</fullName>
    </submittedName>
</protein>
<keyword evidence="1" id="KW-0472">Membrane</keyword>
<name>A0A8J6IXZ7_9ALTE</name>
<dbReference type="AlphaFoldDB" id="A0A8J6IXZ7"/>
<feature type="transmembrane region" description="Helical" evidence="1">
    <location>
        <begin position="83"/>
        <end position="100"/>
    </location>
</feature>
<dbReference type="Proteomes" id="UP000601768">
    <property type="component" value="Unassembled WGS sequence"/>
</dbReference>
<comment type="caution">
    <text evidence="2">The sequence shown here is derived from an EMBL/GenBank/DDBJ whole genome shotgun (WGS) entry which is preliminary data.</text>
</comment>
<reference evidence="2" key="2">
    <citation type="submission" date="2020-08" db="EMBL/GenBank/DDBJ databases">
        <authorList>
            <person name="Lai Q."/>
        </authorList>
    </citation>
    <scope>NUCLEOTIDE SEQUENCE</scope>
    <source>
        <strain evidence="2">S27-2</strain>
    </source>
</reference>
<keyword evidence="1" id="KW-0812">Transmembrane</keyword>
<dbReference type="EMBL" id="JACNEP010000018">
    <property type="protein sequence ID" value="MBC3767462.1"/>
    <property type="molecule type" value="Genomic_DNA"/>
</dbReference>
<evidence type="ECO:0000256" key="1">
    <source>
        <dbReference type="SAM" id="Phobius"/>
    </source>
</evidence>
<dbReference type="RefSeq" id="WP_186507982.1">
    <property type="nucleotide sequence ID" value="NZ_JACNEP010000018.1"/>
</dbReference>
<evidence type="ECO:0000313" key="2">
    <source>
        <dbReference type="EMBL" id="MBC3767462.1"/>
    </source>
</evidence>
<evidence type="ECO:0000313" key="3">
    <source>
        <dbReference type="Proteomes" id="UP000601768"/>
    </source>
</evidence>
<proteinExistence type="predicted"/>